<dbReference type="OrthoDB" id="9803988at2"/>
<dbReference type="Pfam" id="PF00496">
    <property type="entry name" value="SBP_bac_5"/>
    <property type="match status" value="1"/>
</dbReference>
<comment type="subcellular location">
    <subcellularLocation>
        <location evidence="1">Periplasm</location>
    </subcellularLocation>
</comment>
<dbReference type="PIRSF" id="PIRSF002741">
    <property type="entry name" value="MppA"/>
    <property type="match status" value="1"/>
</dbReference>
<dbReference type="RefSeq" id="WP_092424474.1">
    <property type="nucleotide sequence ID" value="NZ_FNCL01000005.1"/>
</dbReference>
<name>A0A1I6T1Y6_9RHOB</name>
<dbReference type="Gene3D" id="3.10.105.10">
    <property type="entry name" value="Dipeptide-binding Protein, Domain 3"/>
    <property type="match status" value="1"/>
</dbReference>
<dbReference type="PANTHER" id="PTHR30290">
    <property type="entry name" value="PERIPLASMIC BINDING COMPONENT OF ABC TRANSPORTER"/>
    <property type="match status" value="1"/>
</dbReference>
<evidence type="ECO:0000259" key="5">
    <source>
        <dbReference type="Pfam" id="PF00496"/>
    </source>
</evidence>
<dbReference type="InterPro" id="IPR030678">
    <property type="entry name" value="Peptide/Ni-bd"/>
</dbReference>
<evidence type="ECO:0000313" key="7">
    <source>
        <dbReference type="Proteomes" id="UP000199392"/>
    </source>
</evidence>
<dbReference type="GO" id="GO:0030288">
    <property type="term" value="C:outer membrane-bounded periplasmic space"/>
    <property type="evidence" value="ECO:0007669"/>
    <property type="project" value="UniProtKB-ARBA"/>
</dbReference>
<dbReference type="PROSITE" id="PS51318">
    <property type="entry name" value="TAT"/>
    <property type="match status" value="1"/>
</dbReference>
<protein>
    <submittedName>
        <fullName evidence="6">Peptide/nickel transport system substrate-binding protein</fullName>
    </submittedName>
</protein>
<organism evidence="6 7">
    <name type="scientific">Alloyangia pacifica</name>
    <dbReference type="NCBI Taxonomy" id="311180"/>
    <lineage>
        <taxon>Bacteria</taxon>
        <taxon>Pseudomonadati</taxon>
        <taxon>Pseudomonadota</taxon>
        <taxon>Alphaproteobacteria</taxon>
        <taxon>Rhodobacterales</taxon>
        <taxon>Roseobacteraceae</taxon>
        <taxon>Alloyangia</taxon>
    </lineage>
</organism>
<dbReference type="CDD" id="cd08503">
    <property type="entry name" value="PBP2_NikA_DppA_OppA_like_17"/>
    <property type="match status" value="1"/>
</dbReference>
<dbReference type="GO" id="GO:0015833">
    <property type="term" value="P:peptide transport"/>
    <property type="evidence" value="ECO:0007669"/>
    <property type="project" value="TreeGrafter"/>
</dbReference>
<gene>
    <name evidence="6" type="ORF">SAMN04488050_105214</name>
</gene>
<dbReference type="GO" id="GO:1904680">
    <property type="term" value="F:peptide transmembrane transporter activity"/>
    <property type="evidence" value="ECO:0007669"/>
    <property type="project" value="TreeGrafter"/>
</dbReference>
<keyword evidence="7" id="KW-1185">Reference proteome</keyword>
<dbReference type="InterPro" id="IPR000914">
    <property type="entry name" value="SBP_5_dom"/>
</dbReference>
<sequence length="517" mass="56727">MTKLHDMSGISRRGLLAGAAGIGLVGLSGLPLRAQETPRKGGTLKLGISGGSTTDDFDIRKLADWVPVNQAYMVMNGLVEIDSDNIAQPELFAAWEAEEGAAAWVFDIRQGVTFHNGKSLTADDVIYSLNLHRGESSSAARSILAPITDIEKLSDHQIRIMLESGNADLPYLLSDYHLLVVPEGFDDWSNPVGTGPFIPERVEPGVRGRFVRNENYWKPGCANVDAVEVVVINDVTARTNALMSGQVHAINAVDFKTVNLLGRNPKLEIVRSAGGQHFTFLMDCTKAPFTDVNARLAIKYAVDREQLLKTALAGFGQLGNDHPIPQTDRFYNSELEQRAYDPEKAQFHAKKAGFDPLAVTLSASDAAFSGAVDAAAVFRSAATGAGVDVTIKREPADGYWSDVWMQVPFCMSYWGGRPTADQMLSIAYESTSSYNDTRWSNERFDALLKEARALLDEEKRREIYWECQALIHEDGGAMIPMFGDYLDAVSKDVKGVKPHAMFNLMGARMAEKVWLDA</sequence>
<reference evidence="7" key="1">
    <citation type="submission" date="2016-10" db="EMBL/GenBank/DDBJ databases">
        <authorList>
            <person name="Varghese N."/>
            <person name="Submissions S."/>
        </authorList>
    </citation>
    <scope>NUCLEOTIDE SEQUENCE [LARGE SCALE GENOMIC DNA]</scope>
    <source>
        <strain evidence="7">DSM 26894</strain>
    </source>
</reference>
<dbReference type="InterPro" id="IPR039424">
    <property type="entry name" value="SBP_5"/>
</dbReference>
<feature type="domain" description="Solute-binding protein family 5" evidence="5">
    <location>
        <begin position="88"/>
        <end position="432"/>
    </location>
</feature>
<evidence type="ECO:0000256" key="4">
    <source>
        <dbReference type="ARBA" id="ARBA00022729"/>
    </source>
</evidence>
<dbReference type="Proteomes" id="UP000199392">
    <property type="component" value="Unassembled WGS sequence"/>
</dbReference>
<evidence type="ECO:0000256" key="3">
    <source>
        <dbReference type="ARBA" id="ARBA00022448"/>
    </source>
</evidence>
<dbReference type="Gene3D" id="3.90.76.10">
    <property type="entry name" value="Dipeptide-binding Protein, Domain 1"/>
    <property type="match status" value="1"/>
</dbReference>
<dbReference type="AlphaFoldDB" id="A0A1I6T1Y6"/>
<evidence type="ECO:0000256" key="2">
    <source>
        <dbReference type="ARBA" id="ARBA00005695"/>
    </source>
</evidence>
<keyword evidence="3" id="KW-0813">Transport</keyword>
<accession>A0A1I6T1Y6</accession>
<dbReference type="InterPro" id="IPR006311">
    <property type="entry name" value="TAT_signal"/>
</dbReference>
<dbReference type="SUPFAM" id="SSF53850">
    <property type="entry name" value="Periplasmic binding protein-like II"/>
    <property type="match status" value="1"/>
</dbReference>
<keyword evidence="4" id="KW-0732">Signal</keyword>
<comment type="similarity">
    <text evidence="2">Belongs to the bacterial solute-binding protein 5 family.</text>
</comment>
<proteinExistence type="inferred from homology"/>
<dbReference type="PANTHER" id="PTHR30290:SF10">
    <property type="entry name" value="PERIPLASMIC OLIGOPEPTIDE-BINDING PROTEIN-RELATED"/>
    <property type="match status" value="1"/>
</dbReference>
<dbReference type="GO" id="GO:0043190">
    <property type="term" value="C:ATP-binding cassette (ABC) transporter complex"/>
    <property type="evidence" value="ECO:0007669"/>
    <property type="project" value="InterPro"/>
</dbReference>
<evidence type="ECO:0000256" key="1">
    <source>
        <dbReference type="ARBA" id="ARBA00004418"/>
    </source>
</evidence>
<dbReference type="Gene3D" id="3.40.190.10">
    <property type="entry name" value="Periplasmic binding protein-like II"/>
    <property type="match status" value="1"/>
</dbReference>
<evidence type="ECO:0000313" key="6">
    <source>
        <dbReference type="EMBL" id="SFS83058.1"/>
    </source>
</evidence>
<dbReference type="EMBL" id="FOZW01000005">
    <property type="protein sequence ID" value="SFS83058.1"/>
    <property type="molecule type" value="Genomic_DNA"/>
</dbReference>
<dbReference type="STRING" id="311180.SAMN04488050_105214"/>